<comment type="caution">
    <text evidence="1">The sequence shown here is derived from an EMBL/GenBank/DDBJ whole genome shotgun (WGS) entry which is preliminary data.</text>
</comment>
<gene>
    <name evidence="1" type="ORF">RhiirA4_454421</name>
</gene>
<dbReference type="AlphaFoldDB" id="A0A2I1G2V7"/>
<sequence>MKNGHNSEETYFVPLIPWHSNEAVKIHNIIDAEDECQCQLKLCKGSAGGGVINFYKHVSSNNSMFMSEISGESIDSMQLILQKFSKIFDEFIRQARYTLVEKGIFGLSKIRPIFD</sequence>
<reference evidence="1 2" key="1">
    <citation type="submission" date="2015-10" db="EMBL/GenBank/DDBJ databases">
        <title>Genome analyses suggest a sexual origin of heterokaryosis in a supposedly ancient asexual fungus.</title>
        <authorList>
            <person name="Ropars J."/>
            <person name="Sedzielewska K."/>
            <person name="Noel J."/>
            <person name="Charron P."/>
            <person name="Farinelli L."/>
            <person name="Marton T."/>
            <person name="Kruger M."/>
            <person name="Pelin A."/>
            <person name="Brachmann A."/>
            <person name="Corradi N."/>
        </authorList>
    </citation>
    <scope>NUCLEOTIDE SEQUENCE [LARGE SCALE GENOMIC DNA]</scope>
    <source>
        <strain evidence="1 2">A4</strain>
    </source>
</reference>
<evidence type="ECO:0000313" key="2">
    <source>
        <dbReference type="Proteomes" id="UP000234323"/>
    </source>
</evidence>
<proteinExistence type="predicted"/>
<name>A0A2I1G2V7_9GLOM</name>
<organism evidence="1 2">
    <name type="scientific">Rhizophagus irregularis</name>
    <dbReference type="NCBI Taxonomy" id="588596"/>
    <lineage>
        <taxon>Eukaryota</taxon>
        <taxon>Fungi</taxon>
        <taxon>Fungi incertae sedis</taxon>
        <taxon>Mucoromycota</taxon>
        <taxon>Glomeromycotina</taxon>
        <taxon>Glomeromycetes</taxon>
        <taxon>Glomerales</taxon>
        <taxon>Glomeraceae</taxon>
        <taxon>Rhizophagus</taxon>
    </lineage>
</organism>
<protein>
    <submittedName>
        <fullName evidence="1">Uncharacterized protein</fullName>
    </submittedName>
</protein>
<evidence type="ECO:0000313" key="1">
    <source>
        <dbReference type="EMBL" id="PKY40944.1"/>
    </source>
</evidence>
<accession>A0A2I1G2V7</accession>
<dbReference type="EMBL" id="LLXI01000124">
    <property type="protein sequence ID" value="PKY40944.1"/>
    <property type="molecule type" value="Genomic_DNA"/>
</dbReference>
<keyword evidence="2" id="KW-1185">Reference proteome</keyword>
<dbReference type="Proteomes" id="UP000234323">
    <property type="component" value="Unassembled WGS sequence"/>
</dbReference>